<organism evidence="1 2">
    <name type="scientific">Acer saccharum</name>
    <name type="common">Sugar maple</name>
    <dbReference type="NCBI Taxonomy" id="4024"/>
    <lineage>
        <taxon>Eukaryota</taxon>
        <taxon>Viridiplantae</taxon>
        <taxon>Streptophyta</taxon>
        <taxon>Embryophyta</taxon>
        <taxon>Tracheophyta</taxon>
        <taxon>Spermatophyta</taxon>
        <taxon>Magnoliopsida</taxon>
        <taxon>eudicotyledons</taxon>
        <taxon>Gunneridae</taxon>
        <taxon>Pentapetalae</taxon>
        <taxon>rosids</taxon>
        <taxon>malvids</taxon>
        <taxon>Sapindales</taxon>
        <taxon>Sapindaceae</taxon>
        <taxon>Hippocastanoideae</taxon>
        <taxon>Acereae</taxon>
        <taxon>Acer</taxon>
    </lineage>
</organism>
<protein>
    <submittedName>
        <fullName evidence="1">Uncharacterized protein</fullName>
    </submittedName>
</protein>
<dbReference type="AlphaFoldDB" id="A0AA39RR34"/>
<dbReference type="EMBL" id="JAUESC010000385">
    <property type="protein sequence ID" value="KAK0578554.1"/>
    <property type="molecule type" value="Genomic_DNA"/>
</dbReference>
<gene>
    <name evidence="1" type="ORF">LWI29_012215</name>
</gene>
<reference evidence="1" key="1">
    <citation type="journal article" date="2022" name="Plant J.">
        <title>Strategies of tolerance reflected in two North American maple genomes.</title>
        <authorList>
            <person name="McEvoy S.L."/>
            <person name="Sezen U.U."/>
            <person name="Trouern-Trend A."/>
            <person name="McMahon S.M."/>
            <person name="Schaberg P.G."/>
            <person name="Yang J."/>
            <person name="Wegrzyn J.L."/>
            <person name="Swenson N.G."/>
        </authorList>
    </citation>
    <scope>NUCLEOTIDE SEQUENCE</scope>
    <source>
        <strain evidence="1">NS2018</strain>
    </source>
</reference>
<proteinExistence type="predicted"/>
<name>A0AA39RR34_ACESA</name>
<reference evidence="1" key="2">
    <citation type="submission" date="2023-06" db="EMBL/GenBank/DDBJ databases">
        <authorList>
            <person name="Swenson N.G."/>
            <person name="Wegrzyn J.L."/>
            <person name="Mcevoy S.L."/>
        </authorList>
    </citation>
    <scope>NUCLEOTIDE SEQUENCE</scope>
    <source>
        <strain evidence="1">NS2018</strain>
        <tissue evidence="1">Leaf</tissue>
    </source>
</reference>
<evidence type="ECO:0000313" key="2">
    <source>
        <dbReference type="Proteomes" id="UP001168877"/>
    </source>
</evidence>
<dbReference type="Proteomes" id="UP001168877">
    <property type="component" value="Unassembled WGS sequence"/>
</dbReference>
<comment type="caution">
    <text evidence="1">The sequence shown here is derived from an EMBL/GenBank/DDBJ whole genome shotgun (WGS) entry which is preliminary data.</text>
</comment>
<sequence length="66" mass="7473">MTVVEEVQVKPKWPNHKTVATSLNSPSSLDRVSIVFFKTSTPSMDERFKDKSLFFIQLSSVGVDVR</sequence>
<evidence type="ECO:0000313" key="1">
    <source>
        <dbReference type="EMBL" id="KAK0578554.1"/>
    </source>
</evidence>
<accession>A0AA39RR34</accession>
<keyword evidence="2" id="KW-1185">Reference proteome</keyword>